<organism evidence="1 2">
    <name type="scientific">Orenia marismortui</name>
    <dbReference type="NCBI Taxonomy" id="46469"/>
    <lineage>
        <taxon>Bacteria</taxon>
        <taxon>Bacillati</taxon>
        <taxon>Bacillota</taxon>
        <taxon>Clostridia</taxon>
        <taxon>Halanaerobiales</taxon>
        <taxon>Halobacteroidaceae</taxon>
        <taxon>Orenia</taxon>
    </lineage>
</organism>
<comment type="caution">
    <text evidence="1">The sequence shown here is derived from an EMBL/GenBank/DDBJ whole genome shotgun (WGS) entry which is preliminary data.</text>
</comment>
<keyword evidence="2" id="KW-1185">Reference proteome</keyword>
<dbReference type="SUPFAM" id="SSF52833">
    <property type="entry name" value="Thioredoxin-like"/>
    <property type="match status" value="1"/>
</dbReference>
<accession>A0A4V3GXU0</accession>
<dbReference type="EMBL" id="SOEG01000021">
    <property type="protein sequence ID" value="TDX49054.1"/>
    <property type="molecule type" value="Genomic_DNA"/>
</dbReference>
<dbReference type="Proteomes" id="UP000295832">
    <property type="component" value="Unassembled WGS sequence"/>
</dbReference>
<evidence type="ECO:0000313" key="2">
    <source>
        <dbReference type="Proteomes" id="UP000295832"/>
    </source>
</evidence>
<protein>
    <recommendedName>
        <fullName evidence="3">AhpC/TSA family protein</fullName>
    </recommendedName>
</protein>
<reference evidence="1 2" key="1">
    <citation type="submission" date="2019-03" db="EMBL/GenBank/DDBJ databases">
        <title>Subsurface microbial communities from deep shales in Ohio and West Virginia, USA.</title>
        <authorList>
            <person name="Wrighton K."/>
        </authorList>
    </citation>
    <scope>NUCLEOTIDE SEQUENCE [LARGE SCALE GENOMIC DNA]</scope>
    <source>
        <strain evidence="1 2">MSL 6dP</strain>
    </source>
</reference>
<dbReference type="InterPro" id="IPR036249">
    <property type="entry name" value="Thioredoxin-like_sf"/>
</dbReference>
<dbReference type="Gene3D" id="3.40.30.10">
    <property type="entry name" value="Glutaredoxin"/>
    <property type="match status" value="1"/>
</dbReference>
<proteinExistence type="predicted"/>
<dbReference type="RefSeq" id="WP_166667964.1">
    <property type="nucleotide sequence ID" value="NZ_SOEG01000021.1"/>
</dbReference>
<dbReference type="AlphaFoldDB" id="A0A4V3GXU0"/>
<gene>
    <name evidence="1" type="ORF">C7959_1217</name>
</gene>
<name>A0A4V3GXU0_9FIRM</name>
<evidence type="ECO:0000313" key="1">
    <source>
        <dbReference type="EMBL" id="TDX49054.1"/>
    </source>
</evidence>
<sequence length="51" mass="5918">MTEYSESDDWILPMPSVFIIDQNGIIRFADLNADYTSRVEPKTIIDNLKKI</sequence>
<evidence type="ECO:0008006" key="3">
    <source>
        <dbReference type="Google" id="ProtNLM"/>
    </source>
</evidence>